<evidence type="ECO:0000256" key="1">
    <source>
        <dbReference type="ARBA" id="ARBA00004496"/>
    </source>
</evidence>
<dbReference type="GO" id="GO:0043565">
    <property type="term" value="F:sequence-specific DNA binding"/>
    <property type="evidence" value="ECO:0007669"/>
    <property type="project" value="InterPro"/>
</dbReference>
<comment type="caution">
    <text evidence="14">The sequence shown here is derived from an EMBL/GenBank/DDBJ whole genome shotgun (WGS) entry which is preliminary data.</text>
</comment>
<dbReference type="InterPro" id="IPR009057">
    <property type="entry name" value="Homeodomain-like_sf"/>
</dbReference>
<proteinExistence type="predicted"/>
<dbReference type="GO" id="GO:0006355">
    <property type="term" value="P:regulation of DNA-templated transcription"/>
    <property type="evidence" value="ECO:0007669"/>
    <property type="project" value="InterPro"/>
</dbReference>
<dbReference type="Gene3D" id="1.10.8.60">
    <property type="match status" value="1"/>
</dbReference>
<dbReference type="GO" id="GO:0005737">
    <property type="term" value="C:cytoplasm"/>
    <property type="evidence" value="ECO:0007669"/>
    <property type="project" value="UniProtKB-SubCell"/>
</dbReference>
<reference evidence="14 15" key="1">
    <citation type="submission" date="2012-10" db="EMBL/GenBank/DDBJ databases">
        <title>Genome sequencing of Tanticharoenia sakaeratensis NBRC 103193.</title>
        <authorList>
            <person name="Azuma Y."/>
            <person name="Hadano H."/>
            <person name="Hirakawa H."/>
            <person name="Matsushita K."/>
        </authorList>
    </citation>
    <scope>NUCLEOTIDE SEQUENCE [LARGE SCALE GENOMIC DNA]</scope>
    <source>
        <strain evidence="14 15">NBRC 103193</strain>
    </source>
</reference>
<feature type="compositionally biased region" description="Pro residues" evidence="12">
    <location>
        <begin position="420"/>
        <end position="429"/>
    </location>
</feature>
<evidence type="ECO:0000256" key="8">
    <source>
        <dbReference type="ARBA" id="ARBA00023015"/>
    </source>
</evidence>
<evidence type="ECO:0000256" key="12">
    <source>
        <dbReference type="SAM" id="MobiDB-lite"/>
    </source>
</evidence>
<dbReference type="InterPro" id="IPR002078">
    <property type="entry name" value="Sigma_54_int"/>
</dbReference>
<dbReference type="AlphaFoldDB" id="A0A0D6MKJ0"/>
<keyword evidence="15" id="KW-1185">Reference proteome</keyword>
<dbReference type="PANTHER" id="PTHR32071:SF95">
    <property type="entry name" value="DNA-BINDING TRANSCRIPTIONAL REGULATOR NTRC"/>
    <property type="match status" value="1"/>
</dbReference>
<dbReference type="GO" id="GO:0005524">
    <property type="term" value="F:ATP binding"/>
    <property type="evidence" value="ECO:0007669"/>
    <property type="project" value="UniProtKB-KW"/>
</dbReference>
<evidence type="ECO:0000256" key="10">
    <source>
        <dbReference type="ARBA" id="ARBA00023159"/>
    </source>
</evidence>
<dbReference type="PANTHER" id="PTHR32071">
    <property type="entry name" value="TRANSCRIPTIONAL REGULATORY PROTEIN"/>
    <property type="match status" value="1"/>
</dbReference>
<evidence type="ECO:0000313" key="15">
    <source>
        <dbReference type="Proteomes" id="UP000032679"/>
    </source>
</evidence>
<keyword evidence="11" id="KW-0804">Transcription</keyword>
<gene>
    <name evidence="14" type="ORF">Tasa_014_012</name>
</gene>
<evidence type="ECO:0000256" key="11">
    <source>
        <dbReference type="ARBA" id="ARBA00023163"/>
    </source>
</evidence>
<dbReference type="Pfam" id="PF02954">
    <property type="entry name" value="HTH_8"/>
    <property type="match status" value="1"/>
</dbReference>
<sequence length="531" mass="56093">MHAATRFSRMSVSSTGQESGRWCGRALALRPIPAITNTIMPQSDAVSAILPTVLLLDPDRAIRTVLAQALGRAGYQARAAASVSALMAWIEDGEGDLLIADHATLTSGDAAEQISSARPELPVLRLGGSVAGPHDLPKPFDLPLLLNRVSALLQAPAQSATMHALALRAPSALTGVSSSIEELRQGVARLSASVLPLMLLGERGCGRSMVVRVLHESGPRRNGPLVIADTAAIPPADQVTWLTGNTAEDGGLFARATFGTLYLANLQALAPQAQVALLTLLQDRAHPPDFRLVVSANDDLAALARAGRFRADLYYRLDTVRLRVPPLRERREDIGILAAHFWQAAHVGAATSITDGARSLLSRQDWPGNLDALKTAIGRIASVHPGPTLDEAMVRADLMAEPGRNAAETGRQAPVSPSTPAAPPFPSAPAPAETLQAAIGRHIEHYLAAHDLSSAVEGRLHEEVIAEVERPLISGVLAATGGNQIRAAALLGMNRNTLRKRIRDLGIATRVMRAPARGRRAEPALDGAAEP</sequence>
<feature type="region of interest" description="Disordered" evidence="12">
    <location>
        <begin position="404"/>
        <end position="431"/>
    </location>
</feature>
<keyword evidence="10" id="KW-0010">Activator</keyword>
<keyword evidence="4" id="KW-0597">Phosphoprotein</keyword>
<dbReference type="SUPFAM" id="SSF46689">
    <property type="entry name" value="Homeodomain-like"/>
    <property type="match status" value="1"/>
</dbReference>
<dbReference type="CDD" id="cd00009">
    <property type="entry name" value="AAA"/>
    <property type="match status" value="1"/>
</dbReference>
<feature type="domain" description="Sigma-54 factor interaction" evidence="13">
    <location>
        <begin position="173"/>
        <end position="382"/>
    </location>
</feature>
<keyword evidence="8" id="KW-0805">Transcription regulation</keyword>
<protein>
    <submittedName>
        <fullName evidence="14">Nitrogen assimilation regulatory protein</fullName>
    </submittedName>
</protein>
<name>A0A0D6MKJ0_9PROT</name>
<evidence type="ECO:0000256" key="4">
    <source>
        <dbReference type="ARBA" id="ARBA00022553"/>
    </source>
</evidence>
<evidence type="ECO:0000256" key="3">
    <source>
        <dbReference type="ARBA" id="ARBA00022491"/>
    </source>
</evidence>
<evidence type="ECO:0000256" key="2">
    <source>
        <dbReference type="ARBA" id="ARBA00022490"/>
    </source>
</evidence>
<dbReference type="Gene3D" id="3.40.50.2300">
    <property type="match status" value="1"/>
</dbReference>
<keyword evidence="3" id="KW-0678">Repressor</keyword>
<dbReference type="Gene3D" id="1.10.10.60">
    <property type="entry name" value="Homeodomain-like"/>
    <property type="match status" value="1"/>
</dbReference>
<accession>A0A0D6MKJ0</accession>
<dbReference type="InterPro" id="IPR002197">
    <property type="entry name" value="HTH_Fis"/>
</dbReference>
<evidence type="ECO:0000256" key="6">
    <source>
        <dbReference type="ARBA" id="ARBA00022840"/>
    </source>
</evidence>
<organism evidence="14 15">
    <name type="scientific">Tanticharoenia sakaeratensis NBRC 103193</name>
    <dbReference type="NCBI Taxonomy" id="1231623"/>
    <lineage>
        <taxon>Bacteria</taxon>
        <taxon>Pseudomonadati</taxon>
        <taxon>Pseudomonadota</taxon>
        <taxon>Alphaproteobacteria</taxon>
        <taxon>Acetobacterales</taxon>
        <taxon>Acetobacteraceae</taxon>
        <taxon>Tanticharoenia</taxon>
    </lineage>
</organism>
<dbReference type="PRINTS" id="PR01590">
    <property type="entry name" value="HTHFIS"/>
</dbReference>
<dbReference type="Pfam" id="PF25601">
    <property type="entry name" value="AAA_lid_14"/>
    <property type="match status" value="1"/>
</dbReference>
<evidence type="ECO:0000256" key="5">
    <source>
        <dbReference type="ARBA" id="ARBA00022741"/>
    </source>
</evidence>
<comment type="subcellular location">
    <subcellularLocation>
        <location evidence="1">Cytoplasm</location>
    </subcellularLocation>
</comment>
<dbReference type="SUPFAM" id="SSF52172">
    <property type="entry name" value="CheY-like"/>
    <property type="match status" value="1"/>
</dbReference>
<evidence type="ECO:0000259" key="13">
    <source>
        <dbReference type="PROSITE" id="PS50045"/>
    </source>
</evidence>
<dbReference type="GO" id="GO:0000160">
    <property type="term" value="P:phosphorelay signal transduction system"/>
    <property type="evidence" value="ECO:0007669"/>
    <property type="project" value="UniProtKB-KW"/>
</dbReference>
<dbReference type="InterPro" id="IPR011006">
    <property type="entry name" value="CheY-like_superfamily"/>
</dbReference>
<dbReference type="Pfam" id="PF00158">
    <property type="entry name" value="Sigma54_activat"/>
    <property type="match status" value="1"/>
</dbReference>
<keyword evidence="2" id="KW-0963">Cytoplasm</keyword>
<keyword evidence="6" id="KW-0067">ATP-binding</keyword>
<dbReference type="InterPro" id="IPR058031">
    <property type="entry name" value="AAA_lid_NorR"/>
</dbReference>
<dbReference type="STRING" id="1231623.Tasa_014_012"/>
<evidence type="ECO:0000256" key="7">
    <source>
        <dbReference type="ARBA" id="ARBA00023012"/>
    </source>
</evidence>
<evidence type="ECO:0000256" key="9">
    <source>
        <dbReference type="ARBA" id="ARBA00023125"/>
    </source>
</evidence>
<evidence type="ECO:0000313" key="14">
    <source>
        <dbReference type="EMBL" id="GAN53991.1"/>
    </source>
</evidence>
<keyword evidence="7" id="KW-0902">Two-component regulatory system</keyword>
<keyword evidence="5" id="KW-0547">Nucleotide-binding</keyword>
<dbReference type="SUPFAM" id="SSF52540">
    <property type="entry name" value="P-loop containing nucleoside triphosphate hydrolases"/>
    <property type="match status" value="1"/>
</dbReference>
<dbReference type="PROSITE" id="PS50045">
    <property type="entry name" value="SIGMA54_INTERACT_4"/>
    <property type="match status" value="1"/>
</dbReference>
<dbReference type="EMBL" id="BALE01000014">
    <property type="protein sequence ID" value="GAN53991.1"/>
    <property type="molecule type" value="Genomic_DNA"/>
</dbReference>
<dbReference type="InterPro" id="IPR027417">
    <property type="entry name" value="P-loop_NTPase"/>
</dbReference>
<keyword evidence="9" id="KW-0238">DNA-binding</keyword>
<dbReference type="Proteomes" id="UP000032679">
    <property type="component" value="Unassembled WGS sequence"/>
</dbReference>
<dbReference type="Gene3D" id="3.40.50.300">
    <property type="entry name" value="P-loop containing nucleotide triphosphate hydrolases"/>
    <property type="match status" value="1"/>
</dbReference>